<gene>
    <name evidence="1" type="ORF">FRZ67_14220</name>
</gene>
<name>A0A5B8VAM6_9BACT</name>
<accession>A0A5B8VAM6</accession>
<protein>
    <submittedName>
        <fullName evidence="1">Uncharacterized protein</fullName>
    </submittedName>
</protein>
<proteinExistence type="predicted"/>
<evidence type="ECO:0000313" key="1">
    <source>
        <dbReference type="EMBL" id="QEC68402.1"/>
    </source>
</evidence>
<dbReference type="EMBL" id="CP042435">
    <property type="protein sequence ID" value="QEC68402.1"/>
    <property type="molecule type" value="Genomic_DNA"/>
</dbReference>
<keyword evidence="2" id="KW-1185">Reference proteome</keyword>
<organism evidence="1 2">
    <name type="scientific">Panacibacter ginsenosidivorans</name>
    <dbReference type="NCBI Taxonomy" id="1813871"/>
    <lineage>
        <taxon>Bacteria</taxon>
        <taxon>Pseudomonadati</taxon>
        <taxon>Bacteroidota</taxon>
        <taxon>Chitinophagia</taxon>
        <taxon>Chitinophagales</taxon>
        <taxon>Chitinophagaceae</taxon>
        <taxon>Panacibacter</taxon>
    </lineage>
</organism>
<dbReference type="Proteomes" id="UP000321533">
    <property type="component" value="Chromosome"/>
</dbReference>
<evidence type="ECO:0000313" key="2">
    <source>
        <dbReference type="Proteomes" id="UP000321533"/>
    </source>
</evidence>
<sequence length="164" mass="19187">MPAMIYTQPTSSERMNMRYTIARLEPLKLLLSAVRLKMEQIALQTEDKSLRGNILNFVIETGPCEEQVKSYMDSLMQLFPVNDLSPVAKNENDTVQISCPFECARFYEKKILKVFRNIINDYKVIQEVRELMRTQLNEILYAFLKIKMISSFSTKELRAETNLF</sequence>
<reference evidence="1 2" key="1">
    <citation type="journal article" date="2016" name="Int. J. Syst. Evol. Microbiol.">
        <title>Panacibacter ginsenosidivorans gen. nov., sp. nov., with ginsenoside converting activity isolated from soil of a ginseng field.</title>
        <authorList>
            <person name="Siddiqi M.Z."/>
            <person name="Muhammad Shafi S."/>
            <person name="Choi K.D."/>
            <person name="Im W.T."/>
        </authorList>
    </citation>
    <scope>NUCLEOTIDE SEQUENCE [LARGE SCALE GENOMIC DNA]</scope>
    <source>
        <strain evidence="1 2">Gsoil1550</strain>
    </source>
</reference>
<dbReference type="KEGG" id="pgin:FRZ67_14220"/>
<dbReference type="AlphaFoldDB" id="A0A5B8VAM6"/>